<organism evidence="1 2">
    <name type="scientific">Curtobacterium flaccumfaciens pv. flaccumfaciens</name>
    <dbReference type="NCBI Taxonomy" id="138532"/>
    <lineage>
        <taxon>Bacteria</taxon>
        <taxon>Bacillati</taxon>
        <taxon>Actinomycetota</taxon>
        <taxon>Actinomycetes</taxon>
        <taxon>Micrococcales</taxon>
        <taxon>Microbacteriaceae</taxon>
        <taxon>Curtobacterium</taxon>
    </lineage>
</organism>
<dbReference type="RefSeq" id="WP_214563730.1">
    <property type="nucleotide sequence ID" value="NZ_JAHEWX010000040.1"/>
</dbReference>
<proteinExistence type="predicted"/>
<reference evidence="1" key="1">
    <citation type="submission" date="2021-05" db="EMBL/GenBank/DDBJ databases">
        <title>Whole genome sequence of Curtobacterium flaccumfaciens pv. flaccumfaciens strain CFBP 3417.</title>
        <authorList>
            <person name="Osdaghi E."/>
            <person name="Taghouti G."/>
            <person name="Portier P."/>
            <person name="Fazliarab A."/>
            <person name="Taghavi S.M."/>
            <person name="Briand M."/>
            <person name="Le-Saux M."/>
            <person name="Jacques M.-A."/>
        </authorList>
    </citation>
    <scope>NUCLEOTIDE SEQUENCE</scope>
    <source>
        <strain evidence="1">CFBP 3417</strain>
    </source>
</reference>
<evidence type="ECO:0008006" key="3">
    <source>
        <dbReference type="Google" id="ProtNLM"/>
    </source>
</evidence>
<evidence type="ECO:0000313" key="2">
    <source>
        <dbReference type="Proteomes" id="UP000709437"/>
    </source>
</evidence>
<accession>A0A9Q2W987</accession>
<sequence length="196" mass="20437">MPRPRLLTSDDWPEPELRAAVLAGELVAIGPCWASPAEPQTPSLRAAAAGWVLRDARLIACTLTAAWIWGAVSRPPAPLEACIPPQVRVHVGPEVRLREVRIDVDDTVVLARLRVALPARTAIDLLRMPGPTAGAFGAAEASAVHGLLAIGAVSAAELRTRLTALGTIPMVRQAERRLRAVQDGAGGAGGAGGAIR</sequence>
<gene>
    <name evidence="1" type="ORF">KK103_17840</name>
</gene>
<dbReference type="Proteomes" id="UP000709437">
    <property type="component" value="Unassembled WGS sequence"/>
</dbReference>
<comment type="caution">
    <text evidence="1">The sequence shown here is derived from an EMBL/GenBank/DDBJ whole genome shotgun (WGS) entry which is preliminary data.</text>
</comment>
<dbReference type="EMBL" id="JAHEWX010000040">
    <property type="protein sequence ID" value="MBT1543629.1"/>
    <property type="molecule type" value="Genomic_DNA"/>
</dbReference>
<name>A0A9Q2W987_9MICO</name>
<protein>
    <recommendedName>
        <fullName evidence="3">AbiEi antitoxin C-terminal domain-containing protein</fullName>
    </recommendedName>
</protein>
<evidence type="ECO:0000313" key="1">
    <source>
        <dbReference type="EMBL" id="MBT1543629.1"/>
    </source>
</evidence>
<dbReference type="AlphaFoldDB" id="A0A9Q2W987"/>